<organism evidence="1 2">
    <name type="scientific">Catharanthus roseus</name>
    <name type="common">Madagascar periwinkle</name>
    <name type="synonym">Vinca rosea</name>
    <dbReference type="NCBI Taxonomy" id="4058"/>
    <lineage>
        <taxon>Eukaryota</taxon>
        <taxon>Viridiplantae</taxon>
        <taxon>Streptophyta</taxon>
        <taxon>Embryophyta</taxon>
        <taxon>Tracheophyta</taxon>
        <taxon>Spermatophyta</taxon>
        <taxon>Magnoliopsida</taxon>
        <taxon>eudicotyledons</taxon>
        <taxon>Gunneridae</taxon>
        <taxon>Pentapetalae</taxon>
        <taxon>asterids</taxon>
        <taxon>lamiids</taxon>
        <taxon>Gentianales</taxon>
        <taxon>Apocynaceae</taxon>
        <taxon>Rauvolfioideae</taxon>
        <taxon>Vinceae</taxon>
        <taxon>Catharanthinae</taxon>
        <taxon>Catharanthus</taxon>
    </lineage>
</organism>
<name>A0ACC0BNH5_CATRO</name>
<reference evidence="2" key="1">
    <citation type="journal article" date="2023" name="Nat. Plants">
        <title>Single-cell RNA sequencing provides a high-resolution roadmap for understanding the multicellular compartmentation of specialized metabolism.</title>
        <authorList>
            <person name="Sun S."/>
            <person name="Shen X."/>
            <person name="Li Y."/>
            <person name="Li Y."/>
            <person name="Wang S."/>
            <person name="Li R."/>
            <person name="Zhang H."/>
            <person name="Shen G."/>
            <person name="Guo B."/>
            <person name="Wei J."/>
            <person name="Xu J."/>
            <person name="St-Pierre B."/>
            <person name="Chen S."/>
            <person name="Sun C."/>
        </authorList>
    </citation>
    <scope>NUCLEOTIDE SEQUENCE [LARGE SCALE GENOMIC DNA]</scope>
</reference>
<proteinExistence type="predicted"/>
<gene>
    <name evidence="1" type="ORF">M9H77_14538</name>
</gene>
<evidence type="ECO:0000313" key="1">
    <source>
        <dbReference type="EMBL" id="KAI5674174.1"/>
    </source>
</evidence>
<protein>
    <submittedName>
        <fullName evidence="1">Uncharacterized protein</fullName>
    </submittedName>
</protein>
<sequence length="523" mass="60342">MVIISRIGIIGAGISGVAAAKQLSEYDPIVFEATECLGGVWKHCSYKSTKLQTPRCDYEFSDYPWPQRDYNTSFPSYEEILDYLHSYATHFDVLKFIKFNSKVVEIKFVGSYQPEELEENEGVMAASDHEYGNLLSGQPVWEVAVHNTQSDSIEWYGFEFLVVCSGKYGDIPKMPEFPQNKGPELFKGQVMHTLDYCKLDQESSVQLLQGKKVVVIGYKKSAIDLAVECAQANQGPDGQPCTMVVRTLHWTVPHYSIWGLPFYMFYSTRASQFLHERPNQGLLRNLLCRFLSPVRKATSKLIESYLVWKLPLEKYGLKPEHPFEEDYASCQMAILPEEFFTEADKGMIKFKRASKWWFWEGGVEFDDNTKLEADVVILATGFDGKKKLKNILPDPFRSLIEMDGMMPLYRGTIHPFIPNMAFVGYIESVANLQTAEIRCKWLSGLVDNQFKLPNVKKMLKQIQEEMEIMKKTTRFYKRSCISTFSINHQDEMCEEMGWNSWRKNSWLAEAFSPYSSQDYQEKK</sequence>
<keyword evidence="2" id="KW-1185">Reference proteome</keyword>
<dbReference type="EMBL" id="CM044703">
    <property type="protein sequence ID" value="KAI5674174.1"/>
    <property type="molecule type" value="Genomic_DNA"/>
</dbReference>
<evidence type="ECO:0000313" key="2">
    <source>
        <dbReference type="Proteomes" id="UP001060085"/>
    </source>
</evidence>
<comment type="caution">
    <text evidence="1">The sequence shown here is derived from an EMBL/GenBank/DDBJ whole genome shotgun (WGS) entry which is preliminary data.</text>
</comment>
<dbReference type="Proteomes" id="UP001060085">
    <property type="component" value="Linkage Group LG03"/>
</dbReference>
<accession>A0ACC0BNH5</accession>